<reference evidence="1" key="2">
    <citation type="submission" date="2025-03" db="EMBL/GenBank/DDBJ databases">
        <authorList>
            <consortium name="ELIXIR-Norway"/>
            <consortium name="Elixir Norway"/>
        </authorList>
    </citation>
    <scope>NUCLEOTIDE SEQUENCE</scope>
</reference>
<reference evidence="1" key="1">
    <citation type="submission" date="2023-05" db="EMBL/GenBank/DDBJ databases">
        <authorList>
            <consortium name="ELIXIR-Norway"/>
        </authorList>
    </citation>
    <scope>NUCLEOTIDE SEQUENCE</scope>
</reference>
<protein>
    <submittedName>
        <fullName evidence="1">Uncharacterized protein</fullName>
    </submittedName>
</protein>
<name>A0AC59ZNV4_RANTA</name>
<organism evidence="1 2">
    <name type="scientific">Rangifer tarandus platyrhynchus</name>
    <name type="common">Svalbard reindeer</name>
    <dbReference type="NCBI Taxonomy" id="3082113"/>
    <lineage>
        <taxon>Eukaryota</taxon>
        <taxon>Metazoa</taxon>
        <taxon>Chordata</taxon>
        <taxon>Craniata</taxon>
        <taxon>Vertebrata</taxon>
        <taxon>Euteleostomi</taxon>
        <taxon>Mammalia</taxon>
        <taxon>Eutheria</taxon>
        <taxon>Laurasiatheria</taxon>
        <taxon>Artiodactyla</taxon>
        <taxon>Ruminantia</taxon>
        <taxon>Pecora</taxon>
        <taxon>Cervidae</taxon>
        <taxon>Odocoileinae</taxon>
        <taxon>Rangifer</taxon>
    </lineage>
</organism>
<evidence type="ECO:0000313" key="2">
    <source>
        <dbReference type="Proteomes" id="UP001162501"/>
    </source>
</evidence>
<dbReference type="Proteomes" id="UP001162501">
    <property type="component" value="Chromosome 32"/>
</dbReference>
<evidence type="ECO:0000313" key="1">
    <source>
        <dbReference type="EMBL" id="CAN0478008.1"/>
    </source>
</evidence>
<accession>A0AC59ZNV4</accession>
<proteinExistence type="predicted"/>
<sequence>MLFLNDKHKLSDSFFFFLTGIFRSAQGRKITAEIPLCPLLSCPSPPTPRWRLHYVNERDLKKMALMVALLNYVVFVLTSLMLCYSHYKDLIFSKARTVV</sequence>
<gene>
    <name evidence="1" type="ORF">MRATA1EN22A_LOCUS20850</name>
</gene>
<dbReference type="EMBL" id="OX596116">
    <property type="protein sequence ID" value="CAN0478008.1"/>
    <property type="molecule type" value="Genomic_DNA"/>
</dbReference>